<dbReference type="GeneID" id="6349831"/>
<evidence type="ECO:0000313" key="2">
    <source>
        <dbReference type="Proteomes" id="UP000245464"/>
    </source>
</evidence>
<name>A0A2W1HNE4_9PLEO</name>
<dbReference type="KEGG" id="ptrr:6349831"/>
<comment type="caution">
    <text evidence="1">The sequence shown here is derived from an EMBL/GenBank/DDBJ whole genome shotgun (WGS) entry which is preliminary data.</text>
</comment>
<dbReference type="AlphaFoldDB" id="A0A2W1HNE4"/>
<dbReference type="EMBL" id="NQIK02000001">
    <property type="protein sequence ID" value="KAF7575986.1"/>
    <property type="molecule type" value="Genomic_DNA"/>
</dbReference>
<proteinExistence type="predicted"/>
<sequence length="156" mass="16322">MKATAYLLFLTAATLTAAAPVDEGLLSPGTTSPALSRRLRVRAPAGEWNVLPGTTSSLRARAPAGEWNVLPGTTSSLRARAPVDESNNEAPWGPENPPLASRSPVDESNDEASRSPENPPTEPLLAGRAPAGEWNVAENTSPVARSSRLVARSFAS</sequence>
<protein>
    <submittedName>
        <fullName evidence="1">Drf-FH1 multi-domain protein</fullName>
    </submittedName>
</protein>
<organism evidence="1 2">
    <name type="scientific">Pyrenophora tritici-repentis</name>
    <dbReference type="NCBI Taxonomy" id="45151"/>
    <lineage>
        <taxon>Eukaryota</taxon>
        <taxon>Fungi</taxon>
        <taxon>Dikarya</taxon>
        <taxon>Ascomycota</taxon>
        <taxon>Pezizomycotina</taxon>
        <taxon>Dothideomycetes</taxon>
        <taxon>Pleosporomycetidae</taxon>
        <taxon>Pleosporales</taxon>
        <taxon>Pleosporineae</taxon>
        <taxon>Pleosporaceae</taxon>
        <taxon>Pyrenophora</taxon>
    </lineage>
</organism>
<gene>
    <name evidence="1" type="ORF">PtrM4_002260</name>
</gene>
<evidence type="ECO:0000313" key="1">
    <source>
        <dbReference type="EMBL" id="KAF7575986.1"/>
    </source>
</evidence>
<dbReference type="Proteomes" id="UP000245464">
    <property type="component" value="Chromosome 1"/>
</dbReference>
<dbReference type="RefSeq" id="XP_001941845.2">
    <property type="nucleotide sequence ID" value="XM_001941810.2"/>
</dbReference>
<reference evidence="1 2" key="1">
    <citation type="journal article" date="2018" name="BMC Genomics">
        <title>Comparative genomics of the wheat fungal pathogen Pyrenophora tritici-repentis reveals chromosomal variations and genome plasticity.</title>
        <authorList>
            <person name="Moolhuijzen P."/>
            <person name="See P.T."/>
            <person name="Hane J.K."/>
            <person name="Shi G."/>
            <person name="Liu Z."/>
            <person name="Oliver R.P."/>
            <person name="Moffat C.S."/>
        </authorList>
    </citation>
    <scope>NUCLEOTIDE SEQUENCE [LARGE SCALE GENOMIC DNA]</scope>
    <source>
        <strain evidence="1">M4</strain>
    </source>
</reference>
<accession>A0A2W1HNE4</accession>